<feature type="binding site" evidence="2">
    <location>
        <position position="61"/>
    </location>
    <ligand>
        <name>substrate</name>
    </ligand>
</feature>
<dbReference type="InterPro" id="IPR013078">
    <property type="entry name" value="His_Pase_superF_clade-1"/>
</dbReference>
<comment type="caution">
    <text evidence="3">The sequence shown here is derived from an EMBL/GenBank/DDBJ whole genome shotgun (WGS) entry which is preliminary data.</text>
</comment>
<sequence>MSGATRIIAVRHGETDWNVATRIQGQIDIGLNDKGRWQAERVAEALADEALDAIYSSDLSRAHATAQAIAAAQPALHAPVQTHTGLRERGFGKFEGHTYAAIEAQWPDESRLWKIRDPHFAPLGGESPVQVMARVGHTVNDIAARHPGEQIVLVAHGGVLDMLYRLATQQSVSAARTWELGNTAINRLLWTPEALTLVGWADTRHLDGEERDEFGA</sequence>
<evidence type="ECO:0000256" key="1">
    <source>
        <dbReference type="PIRSR" id="PIRSR613078-1"/>
    </source>
</evidence>
<proteinExistence type="predicted"/>
<dbReference type="GO" id="GO:0016791">
    <property type="term" value="F:phosphatase activity"/>
    <property type="evidence" value="ECO:0007669"/>
    <property type="project" value="TreeGrafter"/>
</dbReference>
<dbReference type="InterPro" id="IPR050275">
    <property type="entry name" value="PGM_Phosphatase"/>
</dbReference>
<dbReference type="GO" id="GO:0005829">
    <property type="term" value="C:cytosol"/>
    <property type="evidence" value="ECO:0007669"/>
    <property type="project" value="TreeGrafter"/>
</dbReference>
<dbReference type="SUPFAM" id="SSF53254">
    <property type="entry name" value="Phosphoglycerate mutase-like"/>
    <property type="match status" value="1"/>
</dbReference>
<evidence type="ECO:0000256" key="2">
    <source>
        <dbReference type="PIRSR" id="PIRSR613078-2"/>
    </source>
</evidence>
<dbReference type="SMART" id="SM00855">
    <property type="entry name" value="PGAM"/>
    <property type="match status" value="1"/>
</dbReference>
<feature type="active site" description="Tele-phosphohistidine intermediate" evidence="1">
    <location>
        <position position="12"/>
    </location>
</feature>
<keyword evidence="4" id="KW-1185">Reference proteome</keyword>
<dbReference type="Proteomes" id="UP000260665">
    <property type="component" value="Unassembled WGS sequence"/>
</dbReference>
<organism evidence="3 4">
    <name type="scientific">Rhodoferax lacus</name>
    <dbReference type="NCBI Taxonomy" id="2184758"/>
    <lineage>
        <taxon>Bacteria</taxon>
        <taxon>Pseudomonadati</taxon>
        <taxon>Pseudomonadota</taxon>
        <taxon>Betaproteobacteria</taxon>
        <taxon>Burkholderiales</taxon>
        <taxon>Comamonadaceae</taxon>
        <taxon>Rhodoferax</taxon>
    </lineage>
</organism>
<accession>A0A3E1RDM3</accession>
<dbReference type="RefSeq" id="WP_117175166.1">
    <property type="nucleotide sequence ID" value="NZ_QFZK01000003.1"/>
</dbReference>
<dbReference type="CDD" id="cd07067">
    <property type="entry name" value="HP_PGM_like"/>
    <property type="match status" value="1"/>
</dbReference>
<dbReference type="Gene3D" id="3.40.50.1240">
    <property type="entry name" value="Phosphoglycerate mutase-like"/>
    <property type="match status" value="1"/>
</dbReference>
<dbReference type="EMBL" id="QFZK01000003">
    <property type="protein sequence ID" value="RFO97467.1"/>
    <property type="molecule type" value="Genomic_DNA"/>
</dbReference>
<dbReference type="InterPro" id="IPR029033">
    <property type="entry name" value="His_PPase_superfam"/>
</dbReference>
<dbReference type="PANTHER" id="PTHR48100:SF44">
    <property type="entry name" value="PHOSPHATASE C1620.13-RELATED"/>
    <property type="match status" value="1"/>
</dbReference>
<dbReference type="Pfam" id="PF00300">
    <property type="entry name" value="His_Phos_1"/>
    <property type="match status" value="1"/>
</dbReference>
<feature type="active site" description="Proton donor/acceptor" evidence="1">
    <location>
        <position position="88"/>
    </location>
</feature>
<reference evidence="3 4" key="1">
    <citation type="submission" date="2018-05" db="EMBL/GenBank/DDBJ databases">
        <title>Rhodoferax soyangensis sp.nov., isolated from an oligotrophic freshwater lake.</title>
        <authorList>
            <person name="Park M."/>
        </authorList>
    </citation>
    <scope>NUCLEOTIDE SEQUENCE [LARGE SCALE GENOMIC DNA]</scope>
    <source>
        <strain evidence="3 4">IMCC26218</strain>
    </source>
</reference>
<dbReference type="OrthoDB" id="9783269at2"/>
<feature type="binding site" evidence="2">
    <location>
        <begin position="11"/>
        <end position="18"/>
    </location>
    <ligand>
        <name>substrate</name>
    </ligand>
</feature>
<dbReference type="AlphaFoldDB" id="A0A3E1RDM3"/>
<evidence type="ECO:0000313" key="3">
    <source>
        <dbReference type="EMBL" id="RFO97467.1"/>
    </source>
</evidence>
<gene>
    <name evidence="3" type="ORF">DIC66_06215</name>
</gene>
<name>A0A3E1RDM3_9BURK</name>
<protein>
    <submittedName>
        <fullName evidence="3">Histidine phosphatase family protein</fullName>
    </submittedName>
</protein>
<dbReference type="PANTHER" id="PTHR48100">
    <property type="entry name" value="BROAD-SPECIFICITY PHOSPHATASE YOR283W-RELATED"/>
    <property type="match status" value="1"/>
</dbReference>
<evidence type="ECO:0000313" key="4">
    <source>
        <dbReference type="Proteomes" id="UP000260665"/>
    </source>
</evidence>